<dbReference type="GO" id="GO:0017057">
    <property type="term" value="F:6-phosphogluconolactonase activity"/>
    <property type="evidence" value="ECO:0007669"/>
    <property type="project" value="TreeGrafter"/>
</dbReference>
<comment type="caution">
    <text evidence="3">The sequence shown here is derived from an EMBL/GenBank/DDBJ whole genome shotgun (WGS) entry which is preliminary data.</text>
</comment>
<keyword evidence="2" id="KW-0119">Carbohydrate metabolism</keyword>
<evidence type="ECO:0000256" key="2">
    <source>
        <dbReference type="ARBA" id="ARBA00022526"/>
    </source>
</evidence>
<dbReference type="SUPFAM" id="SSF50974">
    <property type="entry name" value="Nitrous oxide reductase, N-terminal domain"/>
    <property type="match status" value="1"/>
</dbReference>
<evidence type="ECO:0000313" key="4">
    <source>
        <dbReference type="Proteomes" id="UP000247551"/>
    </source>
</evidence>
<protein>
    <submittedName>
        <fullName evidence="3">6-phosphogluconolactonase</fullName>
    </submittedName>
</protein>
<dbReference type="AlphaFoldDB" id="A0A318VET4"/>
<name>A0A318VET4_9GAMM</name>
<gene>
    <name evidence="3" type="ORF">DFP75_103165</name>
</gene>
<dbReference type="EMBL" id="QKLW01000003">
    <property type="protein sequence ID" value="PYF82339.1"/>
    <property type="molecule type" value="Genomic_DNA"/>
</dbReference>
<keyword evidence="4" id="KW-1185">Reference proteome</keyword>
<dbReference type="InterPro" id="IPR019405">
    <property type="entry name" value="Lactonase_7-beta_prop"/>
</dbReference>
<dbReference type="GO" id="GO:0006006">
    <property type="term" value="P:glucose metabolic process"/>
    <property type="evidence" value="ECO:0007669"/>
    <property type="project" value="UniProtKB-KW"/>
</dbReference>
<dbReference type="Proteomes" id="UP000247551">
    <property type="component" value="Unassembled WGS sequence"/>
</dbReference>
<dbReference type="PANTHER" id="PTHR30344">
    <property type="entry name" value="6-PHOSPHOGLUCONOLACTONASE-RELATED"/>
    <property type="match status" value="1"/>
</dbReference>
<sequence length="389" mass="42253">MTIFNKSMNGMFSGALLFMSATGLGMMSQNTNASQYVYVSNAKDSTITWYLLDNKQVDGKEIKLVPLGSTKTGNNVMPLSVSPDKSHLYASIRSEPFRVISYRIDPASGDLAEEGEANLPSSMANIDTDKSGRFLFAASYGGNLISVSPIDDNGVVRHEAQQVLDAGRNAHAIHTSPDNRFVFSSSLGDDEIRQYRFDEQTGQLTPNSPAAVKTEQYAGPRHFVFSKEGHYVYVLGELSGTVTTYEYDAKSGLLTLKGATEGVPAKELALENGVPPSIKATNDLPKVWAADMHLSSDGRFLYVSERTKSIITTLSIDQKTGLPSYQNMTSVEQQPRGFALSKDGRFMVVSGEKDANLGLYRVDVETGGLTKVDEAPTGEGANWVEIVDL</sequence>
<evidence type="ECO:0000256" key="1">
    <source>
        <dbReference type="ARBA" id="ARBA00005564"/>
    </source>
</evidence>
<proteinExistence type="inferred from homology"/>
<keyword evidence="2" id="KW-0313">Glucose metabolism</keyword>
<evidence type="ECO:0000313" key="3">
    <source>
        <dbReference type="EMBL" id="PYF82339.1"/>
    </source>
</evidence>
<dbReference type="InterPro" id="IPR050282">
    <property type="entry name" value="Cycloisomerase_2"/>
</dbReference>
<organism evidence="3 4">
    <name type="scientific">Marinomonas alcarazii</name>
    <dbReference type="NCBI Taxonomy" id="491949"/>
    <lineage>
        <taxon>Bacteria</taxon>
        <taxon>Pseudomonadati</taxon>
        <taxon>Pseudomonadota</taxon>
        <taxon>Gammaproteobacteria</taxon>
        <taxon>Oceanospirillales</taxon>
        <taxon>Oceanospirillaceae</taxon>
        <taxon>Marinomonas</taxon>
    </lineage>
</organism>
<dbReference type="GO" id="GO:0005829">
    <property type="term" value="C:cytosol"/>
    <property type="evidence" value="ECO:0007669"/>
    <property type="project" value="TreeGrafter"/>
</dbReference>
<dbReference type="InterPro" id="IPR015943">
    <property type="entry name" value="WD40/YVTN_repeat-like_dom_sf"/>
</dbReference>
<reference evidence="3 4" key="1">
    <citation type="submission" date="2018-06" db="EMBL/GenBank/DDBJ databases">
        <title>Genomic Encyclopedia of Type Strains, Phase III (KMG-III): the genomes of soil and plant-associated and newly described type strains.</title>
        <authorList>
            <person name="Whitman W."/>
        </authorList>
    </citation>
    <scope>NUCLEOTIDE SEQUENCE [LARGE SCALE GENOMIC DNA]</scope>
    <source>
        <strain evidence="3 4">CECT 7730</strain>
    </source>
</reference>
<dbReference type="RefSeq" id="WP_181417015.1">
    <property type="nucleotide sequence ID" value="NZ_QKLW01000003.1"/>
</dbReference>
<dbReference type="InterPro" id="IPR011045">
    <property type="entry name" value="N2O_reductase_N"/>
</dbReference>
<dbReference type="PANTHER" id="PTHR30344:SF1">
    <property type="entry name" value="6-PHOSPHOGLUCONOLACTONASE"/>
    <property type="match status" value="1"/>
</dbReference>
<dbReference type="Gene3D" id="2.130.10.10">
    <property type="entry name" value="YVTN repeat-like/Quinoprotein amine dehydrogenase"/>
    <property type="match status" value="1"/>
</dbReference>
<dbReference type="Pfam" id="PF10282">
    <property type="entry name" value="Lactonase"/>
    <property type="match status" value="1"/>
</dbReference>
<comment type="similarity">
    <text evidence="1">Belongs to the cycloisomerase 2 family.</text>
</comment>
<accession>A0A318VET4</accession>